<keyword evidence="6" id="KW-1185">Reference proteome</keyword>
<dbReference type="EnsemblMetazoa" id="XM_028273203.2">
    <property type="protein sequence ID" value="XP_028129004.1"/>
    <property type="gene ID" value="LOC114325203"/>
</dbReference>
<accession>A0A6P7F0B2</accession>
<name>A0A6P7F0B2_DIAVI</name>
<dbReference type="GO" id="GO:0005615">
    <property type="term" value="C:extracellular space"/>
    <property type="evidence" value="ECO:0007669"/>
    <property type="project" value="TreeGrafter"/>
</dbReference>
<keyword evidence="1 4" id="KW-0732">Signal</keyword>
<dbReference type="SMART" id="SM00700">
    <property type="entry name" value="JHBP"/>
    <property type="match status" value="1"/>
</dbReference>
<evidence type="ECO:0000313" key="5">
    <source>
        <dbReference type="EnsemblMetazoa" id="XP_028129004.1"/>
    </source>
</evidence>
<reference evidence="7" key="1">
    <citation type="submission" date="2025-04" db="UniProtKB">
        <authorList>
            <consortium name="RefSeq"/>
        </authorList>
    </citation>
    <scope>IDENTIFICATION</scope>
    <source>
        <tissue evidence="7">Whole insect</tissue>
    </source>
</reference>
<dbReference type="GO" id="GO:0007623">
    <property type="term" value="P:circadian rhythm"/>
    <property type="evidence" value="ECO:0007669"/>
    <property type="project" value="UniProtKB-ARBA"/>
</dbReference>
<dbReference type="InParanoid" id="A0A6P7F0B2"/>
<protein>
    <submittedName>
        <fullName evidence="7">Uncharacterized protein LOC114325203</fullName>
    </submittedName>
</protein>
<sequence>MLFYKLFISCVVICCGSVNAFLDKQPPFVKTCMIKEPRNIFINCSTNAVQELFNEIPKGLPEIGLQVLDPLQLPILNILQGGGGAVTVNASLDNVTVVGFGKTKILYNSVDPKTYDFYTKLSLPRLRIDGNYELLGKILVIPLRGKGALWFDAKNLEINVRSDVVMQKHDGFDFFHVTKAHVKFSIGGLKLHMGNLFDGIKALEESTNAYLNANWKPVAESLNPILSKTIEDIMLDILQKVFDNIPANFFLGDLEL</sequence>
<dbReference type="GeneID" id="114325203"/>
<evidence type="ECO:0000313" key="7">
    <source>
        <dbReference type="RefSeq" id="XP_028129004.1"/>
    </source>
</evidence>
<dbReference type="Proteomes" id="UP001652700">
    <property type="component" value="Unplaced"/>
</dbReference>
<dbReference type="Gene3D" id="3.15.10.30">
    <property type="entry name" value="Haemolymph juvenile hormone binding protein"/>
    <property type="match status" value="1"/>
</dbReference>
<reference evidence="5" key="2">
    <citation type="submission" date="2025-05" db="UniProtKB">
        <authorList>
            <consortium name="EnsemblMetazoa"/>
        </authorList>
    </citation>
    <scope>IDENTIFICATION</scope>
</reference>
<evidence type="ECO:0000256" key="1">
    <source>
        <dbReference type="ARBA" id="ARBA00022729"/>
    </source>
</evidence>
<dbReference type="FunFam" id="3.15.10.30:FF:000001">
    <property type="entry name" value="Takeout-like protein 1"/>
    <property type="match status" value="1"/>
</dbReference>
<evidence type="ECO:0000313" key="6">
    <source>
        <dbReference type="Proteomes" id="UP001652700"/>
    </source>
</evidence>
<organism evidence="7">
    <name type="scientific">Diabrotica virgifera virgifera</name>
    <name type="common">western corn rootworm</name>
    <dbReference type="NCBI Taxonomy" id="50390"/>
    <lineage>
        <taxon>Eukaryota</taxon>
        <taxon>Metazoa</taxon>
        <taxon>Ecdysozoa</taxon>
        <taxon>Arthropoda</taxon>
        <taxon>Hexapoda</taxon>
        <taxon>Insecta</taxon>
        <taxon>Pterygota</taxon>
        <taxon>Neoptera</taxon>
        <taxon>Endopterygota</taxon>
        <taxon>Coleoptera</taxon>
        <taxon>Polyphaga</taxon>
        <taxon>Cucujiformia</taxon>
        <taxon>Chrysomeloidea</taxon>
        <taxon>Chrysomelidae</taxon>
        <taxon>Galerucinae</taxon>
        <taxon>Diabroticina</taxon>
        <taxon>Diabroticites</taxon>
        <taxon>Diabrotica</taxon>
    </lineage>
</organism>
<dbReference type="PANTHER" id="PTHR11008:SF25">
    <property type="entry name" value="IP09473P-RELATED"/>
    <property type="match status" value="1"/>
</dbReference>
<evidence type="ECO:0000256" key="3">
    <source>
        <dbReference type="ARBA" id="ARBA00060902"/>
    </source>
</evidence>
<dbReference type="RefSeq" id="XP_028129004.1">
    <property type="nucleotide sequence ID" value="XM_028273203.1"/>
</dbReference>
<feature type="chain" id="PRO_5027894346" evidence="4">
    <location>
        <begin position="21"/>
        <end position="256"/>
    </location>
</feature>
<dbReference type="KEGG" id="dvv:114325203"/>
<dbReference type="InterPro" id="IPR010562">
    <property type="entry name" value="Haemolymph_juvenile_hormone-bd"/>
</dbReference>
<proteinExistence type="inferred from homology"/>
<keyword evidence="2" id="KW-0090">Biological rhythms</keyword>
<evidence type="ECO:0000256" key="2">
    <source>
        <dbReference type="ARBA" id="ARBA00023108"/>
    </source>
</evidence>
<dbReference type="PANTHER" id="PTHR11008">
    <property type="entry name" value="PROTEIN TAKEOUT-LIKE PROTEIN"/>
    <property type="match status" value="1"/>
</dbReference>
<dbReference type="FunCoup" id="A0A6P7F0B2">
    <property type="interactions" value="140"/>
</dbReference>
<dbReference type="Pfam" id="PF06585">
    <property type="entry name" value="JHBP"/>
    <property type="match status" value="1"/>
</dbReference>
<comment type="similarity">
    <text evidence="3">Belongs to the TO family.</text>
</comment>
<dbReference type="OrthoDB" id="8175281at2759"/>
<feature type="signal peptide" evidence="4">
    <location>
        <begin position="1"/>
        <end position="20"/>
    </location>
</feature>
<gene>
    <name evidence="7" type="primary">LOC114325203</name>
</gene>
<dbReference type="AlphaFoldDB" id="A0A6P7F0B2"/>
<dbReference type="InterPro" id="IPR038606">
    <property type="entry name" value="To_sf"/>
</dbReference>
<evidence type="ECO:0000256" key="4">
    <source>
        <dbReference type="SAM" id="SignalP"/>
    </source>
</evidence>